<keyword evidence="5 8" id="KW-0812">Transmembrane</keyword>
<dbReference type="InterPro" id="IPR038770">
    <property type="entry name" value="Na+/solute_symporter_sf"/>
</dbReference>
<comment type="similarity">
    <text evidence="2">Belongs to the auxin efflux carrier (TC 2.A.69) family.</text>
</comment>
<dbReference type="Gene3D" id="1.20.1530.20">
    <property type="match status" value="1"/>
</dbReference>
<feature type="transmembrane region" description="Helical" evidence="8">
    <location>
        <begin position="124"/>
        <end position="145"/>
    </location>
</feature>
<name>A0ABT3NPK1_9PROT</name>
<feature type="transmembrane region" description="Helical" evidence="8">
    <location>
        <begin position="97"/>
        <end position="118"/>
    </location>
</feature>
<dbReference type="Pfam" id="PF03547">
    <property type="entry name" value="Mem_trans"/>
    <property type="match status" value="2"/>
</dbReference>
<keyword evidence="6 8" id="KW-1133">Transmembrane helix</keyword>
<evidence type="ECO:0000313" key="10">
    <source>
        <dbReference type="Proteomes" id="UP001526430"/>
    </source>
</evidence>
<proteinExistence type="inferred from homology"/>
<feature type="transmembrane region" description="Helical" evidence="8">
    <location>
        <begin position="6"/>
        <end position="26"/>
    </location>
</feature>
<accession>A0ABT3NPK1</accession>
<keyword evidence="10" id="KW-1185">Reference proteome</keyword>
<feature type="transmembrane region" description="Helical" evidence="8">
    <location>
        <begin position="66"/>
        <end position="85"/>
    </location>
</feature>
<protein>
    <submittedName>
        <fullName evidence="9">AEC family transporter</fullName>
    </submittedName>
</protein>
<keyword evidence="4" id="KW-1003">Cell membrane</keyword>
<evidence type="ECO:0000256" key="8">
    <source>
        <dbReference type="SAM" id="Phobius"/>
    </source>
</evidence>
<sequence length="310" mass="30864">MTDAAATVLSVAAPVFALILAGYVAAMRGWVDQAGFKGLTGFAFSFAAPALLFAGGTAGYAGGGGAALAFFGGTAVLYGATILLARRPLGLAGSGALALNVTFGNTVMMGIPLVAAAYGQRGLAVLLAILALHSLVLLGTATVVAEVARNPGARPAPLLRATLGGVVRNPVVMAVLAALIWSFFGLPVPAPARATLELLGAAAPPVSLFCLGGSLHGFDARGAAGRTAMTVVLKLGALPLLVWGFCRLLDLSPLETAVAVLTASLPTGANAFLLARRYSSGADESGAAVLVSTALSVGTLSLVLALFRPV</sequence>
<feature type="transmembrane region" description="Helical" evidence="8">
    <location>
        <begin position="257"/>
        <end position="275"/>
    </location>
</feature>
<dbReference type="PANTHER" id="PTHR36838:SF3">
    <property type="entry name" value="TRANSPORTER AUXIN EFFLUX CARRIER EC FAMILY"/>
    <property type="match status" value="1"/>
</dbReference>
<dbReference type="PANTHER" id="PTHR36838">
    <property type="entry name" value="AUXIN EFFLUX CARRIER FAMILY PROTEIN"/>
    <property type="match status" value="1"/>
</dbReference>
<evidence type="ECO:0000313" key="9">
    <source>
        <dbReference type="EMBL" id="MCW8084095.1"/>
    </source>
</evidence>
<dbReference type="RefSeq" id="WP_301587707.1">
    <property type="nucleotide sequence ID" value="NZ_JAPFQI010000001.1"/>
</dbReference>
<reference evidence="9 10" key="1">
    <citation type="submission" date="2022-10" db="EMBL/GenBank/DDBJ databases">
        <title>Roseococcus glaciei nov., sp. nov., isolated from glacier.</title>
        <authorList>
            <person name="Liu Q."/>
            <person name="Xin Y.-H."/>
        </authorList>
    </citation>
    <scope>NUCLEOTIDE SEQUENCE [LARGE SCALE GENOMIC DNA]</scope>
    <source>
        <strain evidence="9 10">MDT2-1-1</strain>
    </source>
</reference>
<dbReference type="EMBL" id="JAPFQI010000001">
    <property type="protein sequence ID" value="MCW8084095.1"/>
    <property type="molecule type" value="Genomic_DNA"/>
</dbReference>
<feature type="transmembrane region" description="Helical" evidence="8">
    <location>
        <begin position="166"/>
        <end position="186"/>
    </location>
</feature>
<evidence type="ECO:0000256" key="6">
    <source>
        <dbReference type="ARBA" id="ARBA00022989"/>
    </source>
</evidence>
<feature type="transmembrane region" description="Helical" evidence="8">
    <location>
        <begin position="38"/>
        <end position="60"/>
    </location>
</feature>
<dbReference type="Proteomes" id="UP001526430">
    <property type="component" value="Unassembled WGS sequence"/>
</dbReference>
<keyword evidence="3" id="KW-0813">Transport</keyword>
<keyword evidence="7 8" id="KW-0472">Membrane</keyword>
<comment type="subcellular location">
    <subcellularLocation>
        <location evidence="1">Cell membrane</location>
        <topology evidence="1">Multi-pass membrane protein</topology>
    </subcellularLocation>
</comment>
<evidence type="ECO:0000256" key="1">
    <source>
        <dbReference type="ARBA" id="ARBA00004651"/>
    </source>
</evidence>
<feature type="transmembrane region" description="Helical" evidence="8">
    <location>
        <begin position="287"/>
        <end position="307"/>
    </location>
</feature>
<evidence type="ECO:0000256" key="5">
    <source>
        <dbReference type="ARBA" id="ARBA00022692"/>
    </source>
</evidence>
<evidence type="ECO:0000256" key="3">
    <source>
        <dbReference type="ARBA" id="ARBA00022448"/>
    </source>
</evidence>
<evidence type="ECO:0000256" key="4">
    <source>
        <dbReference type="ARBA" id="ARBA00022475"/>
    </source>
</evidence>
<comment type="caution">
    <text evidence="9">The sequence shown here is derived from an EMBL/GenBank/DDBJ whole genome shotgun (WGS) entry which is preliminary data.</text>
</comment>
<dbReference type="InterPro" id="IPR004776">
    <property type="entry name" value="Mem_transp_PIN-like"/>
</dbReference>
<evidence type="ECO:0000256" key="7">
    <source>
        <dbReference type="ARBA" id="ARBA00023136"/>
    </source>
</evidence>
<gene>
    <name evidence="9" type="ORF">OF850_00505</name>
</gene>
<evidence type="ECO:0000256" key="2">
    <source>
        <dbReference type="ARBA" id="ARBA00010145"/>
    </source>
</evidence>
<feature type="transmembrane region" description="Helical" evidence="8">
    <location>
        <begin position="227"/>
        <end position="245"/>
    </location>
</feature>
<organism evidence="9 10">
    <name type="scientific">Sabulicella glaciei</name>
    <dbReference type="NCBI Taxonomy" id="2984948"/>
    <lineage>
        <taxon>Bacteria</taxon>
        <taxon>Pseudomonadati</taxon>
        <taxon>Pseudomonadota</taxon>
        <taxon>Alphaproteobacteria</taxon>
        <taxon>Acetobacterales</taxon>
        <taxon>Acetobacteraceae</taxon>
        <taxon>Sabulicella</taxon>
    </lineage>
</organism>